<reference evidence="5 6" key="1">
    <citation type="submission" date="2018-08" db="EMBL/GenBank/DDBJ databases">
        <title>Draft genome sequence of Psychrilyobacter sp. strain SD5 isolated from Black Sea water.</title>
        <authorList>
            <person name="Yadav S."/>
            <person name="Villanueva L."/>
            <person name="Damste J.S.S."/>
        </authorList>
    </citation>
    <scope>NUCLEOTIDE SEQUENCE [LARGE SCALE GENOMIC DNA]</scope>
    <source>
        <strain evidence="5 6">SD5</strain>
    </source>
</reference>
<dbReference type="InterPro" id="IPR052067">
    <property type="entry name" value="Metal_resp_HTH_trans_reg"/>
</dbReference>
<dbReference type="Pfam" id="PF01047">
    <property type="entry name" value="MarR"/>
    <property type="match status" value="1"/>
</dbReference>
<organism evidence="5 6">
    <name type="scientific">Psychrilyobacter piezotolerans</name>
    <dbReference type="NCBI Taxonomy" id="2293438"/>
    <lineage>
        <taxon>Bacteria</taxon>
        <taxon>Fusobacteriati</taxon>
        <taxon>Fusobacteriota</taxon>
        <taxon>Fusobacteriia</taxon>
        <taxon>Fusobacteriales</taxon>
        <taxon>Fusobacteriaceae</taxon>
        <taxon>Psychrilyobacter</taxon>
    </lineage>
</organism>
<dbReference type="InterPro" id="IPR000835">
    <property type="entry name" value="HTH_MarR-typ"/>
</dbReference>
<dbReference type="SMART" id="SM00347">
    <property type="entry name" value="HTH_MARR"/>
    <property type="match status" value="1"/>
</dbReference>
<dbReference type="PANTHER" id="PTHR35790">
    <property type="entry name" value="HTH-TYPE TRANSCRIPTIONAL REGULATOR PCHR"/>
    <property type="match status" value="1"/>
</dbReference>
<keyword evidence="1" id="KW-0805">Transcription regulation</keyword>
<feature type="domain" description="HTH marR-type" evidence="4">
    <location>
        <begin position="1"/>
        <end position="143"/>
    </location>
</feature>
<name>A0ABX9KL37_9FUSO</name>
<proteinExistence type="predicted"/>
<dbReference type="RefSeq" id="WP_114640990.1">
    <property type="nucleotide sequence ID" value="NZ_JAACIO010000001.1"/>
</dbReference>
<evidence type="ECO:0000256" key="1">
    <source>
        <dbReference type="ARBA" id="ARBA00023015"/>
    </source>
</evidence>
<dbReference type="PANTHER" id="PTHR35790:SF4">
    <property type="entry name" value="HTH-TYPE TRANSCRIPTIONAL REGULATOR PCHR"/>
    <property type="match status" value="1"/>
</dbReference>
<gene>
    <name evidence="5" type="ORF">DYH56_01050</name>
</gene>
<dbReference type="SUPFAM" id="SSF46785">
    <property type="entry name" value="Winged helix' DNA-binding domain"/>
    <property type="match status" value="1"/>
</dbReference>
<keyword evidence="2" id="KW-0238">DNA-binding</keyword>
<dbReference type="EMBL" id="QUAJ01000001">
    <property type="protein sequence ID" value="REI43271.1"/>
    <property type="molecule type" value="Genomic_DNA"/>
</dbReference>
<protein>
    <submittedName>
        <fullName evidence="5">MarR family transcriptional regulator</fullName>
    </submittedName>
</protein>
<accession>A0ABX9KL37</accession>
<evidence type="ECO:0000313" key="6">
    <source>
        <dbReference type="Proteomes" id="UP000263486"/>
    </source>
</evidence>
<keyword evidence="6" id="KW-1185">Reference proteome</keyword>
<keyword evidence="3" id="KW-0804">Transcription</keyword>
<comment type="caution">
    <text evidence="5">The sequence shown here is derived from an EMBL/GenBank/DDBJ whole genome shotgun (WGS) entry which is preliminary data.</text>
</comment>
<dbReference type="Proteomes" id="UP000263486">
    <property type="component" value="Unassembled WGS sequence"/>
</dbReference>
<evidence type="ECO:0000313" key="5">
    <source>
        <dbReference type="EMBL" id="REI43271.1"/>
    </source>
</evidence>
<dbReference type="InterPro" id="IPR036390">
    <property type="entry name" value="WH_DNA-bd_sf"/>
</dbReference>
<dbReference type="InterPro" id="IPR036388">
    <property type="entry name" value="WH-like_DNA-bd_sf"/>
</dbReference>
<evidence type="ECO:0000256" key="2">
    <source>
        <dbReference type="ARBA" id="ARBA00023125"/>
    </source>
</evidence>
<evidence type="ECO:0000259" key="4">
    <source>
        <dbReference type="PROSITE" id="PS50995"/>
    </source>
</evidence>
<dbReference type="Gene3D" id="1.10.10.10">
    <property type="entry name" value="Winged helix-like DNA-binding domain superfamily/Winged helix DNA-binding domain"/>
    <property type="match status" value="1"/>
</dbReference>
<evidence type="ECO:0000256" key="3">
    <source>
        <dbReference type="ARBA" id="ARBA00023163"/>
    </source>
</evidence>
<sequence length="154" mass="18226">MKKIIEELIFEKISEFLEKAEVYNHMSNKNKSWDLSLSEIHCIDNIEKLESPNVTLLANTMKMTRGGITKITRKLIKKEFITSFKEEGNKKEVYFRLTSKGMEVYLDHEKTHKAAKDREMGFYSTFTGEEQKIVLKFLERSNNHLQNEMEKLRD</sequence>
<dbReference type="PROSITE" id="PS50995">
    <property type="entry name" value="HTH_MARR_2"/>
    <property type="match status" value="1"/>
</dbReference>